<keyword evidence="1" id="KW-0732">Signal</keyword>
<feature type="signal peptide" evidence="1">
    <location>
        <begin position="1"/>
        <end position="29"/>
    </location>
</feature>
<organism evidence="2 3">
    <name type="scientific">Capsella rubella</name>
    <dbReference type="NCBI Taxonomy" id="81985"/>
    <lineage>
        <taxon>Eukaryota</taxon>
        <taxon>Viridiplantae</taxon>
        <taxon>Streptophyta</taxon>
        <taxon>Embryophyta</taxon>
        <taxon>Tracheophyta</taxon>
        <taxon>Spermatophyta</taxon>
        <taxon>Magnoliopsida</taxon>
        <taxon>eudicotyledons</taxon>
        <taxon>Gunneridae</taxon>
        <taxon>Pentapetalae</taxon>
        <taxon>rosids</taxon>
        <taxon>malvids</taxon>
        <taxon>Brassicales</taxon>
        <taxon>Brassicaceae</taxon>
        <taxon>Camelineae</taxon>
        <taxon>Capsella</taxon>
    </lineage>
</organism>
<dbReference type="Proteomes" id="UP000029121">
    <property type="component" value="Unassembled WGS sequence"/>
</dbReference>
<evidence type="ECO:0000313" key="2">
    <source>
        <dbReference type="EMBL" id="EOA29050.1"/>
    </source>
</evidence>
<dbReference type="EMBL" id="KB870808">
    <property type="protein sequence ID" value="EOA29050.1"/>
    <property type="molecule type" value="Genomic_DNA"/>
</dbReference>
<feature type="chain" id="PRO_5004352290" description="EB domain-containing protein" evidence="1">
    <location>
        <begin position="30"/>
        <end position="105"/>
    </location>
</feature>
<dbReference type="AlphaFoldDB" id="R0HUI1"/>
<proteinExistence type="predicted"/>
<protein>
    <recommendedName>
        <fullName evidence="4">EB domain-containing protein</fullName>
    </recommendedName>
</protein>
<evidence type="ECO:0000256" key="1">
    <source>
        <dbReference type="SAM" id="SignalP"/>
    </source>
</evidence>
<accession>R0HUI1</accession>
<dbReference type="KEGG" id="crb:17890529"/>
<evidence type="ECO:0008006" key="4">
    <source>
        <dbReference type="Google" id="ProtNLM"/>
    </source>
</evidence>
<reference evidence="3" key="1">
    <citation type="journal article" date="2013" name="Nat. Genet.">
        <title>The Capsella rubella genome and the genomic consequences of rapid mating system evolution.</title>
        <authorList>
            <person name="Slotte T."/>
            <person name="Hazzouri K.M."/>
            <person name="Agren J.A."/>
            <person name="Koenig D."/>
            <person name="Maumus F."/>
            <person name="Guo Y.L."/>
            <person name="Steige K."/>
            <person name="Platts A.E."/>
            <person name="Escobar J.S."/>
            <person name="Newman L.K."/>
            <person name="Wang W."/>
            <person name="Mandakova T."/>
            <person name="Vello E."/>
            <person name="Smith L.M."/>
            <person name="Henz S.R."/>
            <person name="Steffen J."/>
            <person name="Takuno S."/>
            <person name="Brandvain Y."/>
            <person name="Coop G."/>
            <person name="Andolfatto P."/>
            <person name="Hu T.T."/>
            <person name="Blanchette M."/>
            <person name="Clark R.M."/>
            <person name="Quesneville H."/>
            <person name="Nordborg M."/>
            <person name="Gaut B.S."/>
            <person name="Lysak M.A."/>
            <person name="Jenkins J."/>
            <person name="Grimwood J."/>
            <person name="Chapman J."/>
            <person name="Prochnik S."/>
            <person name="Shu S."/>
            <person name="Rokhsar D."/>
            <person name="Schmutz J."/>
            <person name="Weigel D."/>
            <person name="Wright S.I."/>
        </authorList>
    </citation>
    <scope>NUCLEOTIDE SEQUENCE [LARGE SCALE GENOMIC DNA]</scope>
    <source>
        <strain evidence="3">cv. Monte Gargano</strain>
    </source>
</reference>
<dbReference type="eggNOG" id="ENOG502R2CG">
    <property type="taxonomic scope" value="Eukaryota"/>
</dbReference>
<dbReference type="OrthoDB" id="1037611at2759"/>
<keyword evidence="3" id="KW-1185">Reference proteome</keyword>
<evidence type="ECO:0000313" key="3">
    <source>
        <dbReference type="Proteomes" id="UP000029121"/>
    </source>
</evidence>
<name>R0HUI1_9BRAS</name>
<gene>
    <name evidence="2" type="ORF">CARUB_v10025304mg</name>
</gene>
<sequence>MMASKATLLILFAIVLSYTLLVSIPQAEAQLIVPCKTSEQCKSIRCSTGSAQCVNKQCQCPSLRQIYSMKANTNVSCKTASDCDASHLCPDGLYACNKGKCICLP</sequence>